<dbReference type="Gene3D" id="3.30.420.40">
    <property type="match status" value="1"/>
</dbReference>
<feature type="coiled-coil region" evidence="1">
    <location>
        <begin position="63"/>
        <end position="90"/>
    </location>
</feature>
<dbReference type="Proteomes" id="UP000229247">
    <property type="component" value="Unassembled WGS sequence"/>
</dbReference>
<organism evidence="3 4">
    <name type="scientific">Candidatus Portnoybacteria bacterium CG02_land_8_20_14_3_00_45_8</name>
    <dbReference type="NCBI Taxonomy" id="1974807"/>
    <lineage>
        <taxon>Bacteria</taxon>
        <taxon>Candidatus Portnoyibacteriota</taxon>
    </lineage>
</organism>
<reference evidence="4" key="1">
    <citation type="submission" date="2017-09" db="EMBL/GenBank/DDBJ databases">
        <title>Depth-based differentiation of microbial function through sediment-hosted aquifers and enrichment of novel symbionts in the deep terrestrial subsurface.</title>
        <authorList>
            <person name="Probst A.J."/>
            <person name="Ladd B."/>
            <person name="Jarett J.K."/>
            <person name="Geller-Mcgrath D.E."/>
            <person name="Sieber C.M.K."/>
            <person name="Emerson J.B."/>
            <person name="Anantharaman K."/>
            <person name="Thomas B.C."/>
            <person name="Malmstrom R."/>
            <person name="Stieglmeier M."/>
            <person name="Klingl A."/>
            <person name="Woyke T."/>
            <person name="Ryan C.M."/>
            <person name="Banfield J.F."/>
        </authorList>
    </citation>
    <scope>NUCLEOTIDE SEQUENCE [LARGE SCALE GENOMIC DNA]</scope>
</reference>
<feature type="domain" description="Gcp-like" evidence="2">
    <location>
        <begin position="27"/>
        <end position="76"/>
    </location>
</feature>
<dbReference type="SUPFAM" id="SSF53067">
    <property type="entry name" value="Actin-like ATPase domain"/>
    <property type="match status" value="1"/>
</dbReference>
<dbReference type="EMBL" id="PEUE01000055">
    <property type="protein sequence ID" value="PIV38398.1"/>
    <property type="molecule type" value="Genomic_DNA"/>
</dbReference>
<comment type="caution">
    <text evidence="3">The sequence shown here is derived from an EMBL/GenBank/DDBJ whole genome shotgun (WGS) entry which is preliminary data.</text>
</comment>
<dbReference type="InterPro" id="IPR000905">
    <property type="entry name" value="Gcp-like_dom"/>
</dbReference>
<dbReference type="AlphaFoldDB" id="A0A2M7D5U5"/>
<evidence type="ECO:0000256" key="1">
    <source>
        <dbReference type="SAM" id="Coils"/>
    </source>
</evidence>
<protein>
    <recommendedName>
        <fullName evidence="2">Gcp-like domain-containing protein</fullName>
    </recommendedName>
</protein>
<dbReference type="InterPro" id="IPR043129">
    <property type="entry name" value="ATPase_NBD"/>
</dbReference>
<accession>A0A2M7D5U5</accession>
<keyword evidence="1" id="KW-0175">Coiled coil</keyword>
<evidence type="ECO:0000313" key="4">
    <source>
        <dbReference type="Proteomes" id="UP000229247"/>
    </source>
</evidence>
<evidence type="ECO:0000259" key="2">
    <source>
        <dbReference type="Pfam" id="PF00814"/>
    </source>
</evidence>
<dbReference type="PANTHER" id="PTHR11735">
    <property type="entry name" value="TRNA N6-ADENOSINE THREONYLCARBAMOYLTRANSFERASE"/>
    <property type="match status" value="1"/>
</dbReference>
<feature type="non-terminal residue" evidence="3">
    <location>
        <position position="136"/>
    </location>
</feature>
<dbReference type="Pfam" id="PF00814">
    <property type="entry name" value="TsaD"/>
    <property type="match status" value="1"/>
</dbReference>
<evidence type="ECO:0000313" key="3">
    <source>
        <dbReference type="EMBL" id="PIV38398.1"/>
    </source>
</evidence>
<dbReference type="PANTHER" id="PTHR11735:SF6">
    <property type="entry name" value="TRNA N6-ADENOSINE THREONYLCARBAMOYLTRANSFERASE, MITOCHONDRIAL"/>
    <property type="match status" value="1"/>
</dbReference>
<gene>
    <name evidence="3" type="ORF">COS30_02350</name>
</gene>
<proteinExistence type="predicted"/>
<sequence>MRLLAIETSCDDTGIAVLECNKNTQPKLLADFVSSQVKIHAPWGGVVPMLAEREHQRNLVPLLKQALVENKLLKNQKSKIKNQNNNSKLKIVKTILERELDLLKDVFVFLKKYEKPEIDAIAVTIGPGLEPALWVG</sequence>
<name>A0A2M7D5U5_9BACT</name>